<evidence type="ECO:0000313" key="3">
    <source>
        <dbReference type="EMBL" id="RAY13823.1"/>
    </source>
</evidence>
<gene>
    <name evidence="3" type="ORF">DPM19_19440</name>
</gene>
<keyword evidence="1" id="KW-0418">Kinase</keyword>
<organism evidence="3 4">
    <name type="scientific">Actinomadura craniellae</name>
    <dbReference type="NCBI Taxonomy" id="2231787"/>
    <lineage>
        <taxon>Bacteria</taxon>
        <taxon>Bacillati</taxon>
        <taxon>Actinomycetota</taxon>
        <taxon>Actinomycetes</taxon>
        <taxon>Streptosporangiales</taxon>
        <taxon>Thermomonosporaceae</taxon>
        <taxon>Actinomadura</taxon>
    </lineage>
</organism>
<evidence type="ECO:0000256" key="1">
    <source>
        <dbReference type="ARBA" id="ARBA00022527"/>
    </source>
</evidence>
<dbReference type="CDD" id="cd16936">
    <property type="entry name" value="HATPase_RsbW-like"/>
    <property type="match status" value="1"/>
</dbReference>
<dbReference type="PANTHER" id="PTHR35526:SF3">
    <property type="entry name" value="ANTI-SIGMA-F FACTOR RSBW"/>
    <property type="match status" value="1"/>
</dbReference>
<reference evidence="3 4" key="1">
    <citation type="submission" date="2018-06" db="EMBL/GenBank/DDBJ databases">
        <title>Actinomadura craniellae sp. nov. isolated from marine sponge Craniella sp.</title>
        <authorList>
            <person name="Li L."/>
            <person name="Xu Q.H."/>
            <person name="Lin H.W."/>
            <person name="Lu Y.H."/>
        </authorList>
    </citation>
    <scope>NUCLEOTIDE SEQUENCE [LARGE SCALE GENOMIC DNA]</scope>
    <source>
        <strain evidence="3 4">LHW63021</strain>
    </source>
</reference>
<comment type="caution">
    <text evidence="3">The sequence shown here is derived from an EMBL/GenBank/DDBJ whole genome shotgun (WGS) entry which is preliminary data.</text>
</comment>
<keyword evidence="4" id="KW-1185">Reference proteome</keyword>
<evidence type="ECO:0000259" key="2">
    <source>
        <dbReference type="Pfam" id="PF13581"/>
    </source>
</evidence>
<name>A0A365H6E5_9ACTN</name>
<dbReference type="Pfam" id="PF13581">
    <property type="entry name" value="HATPase_c_2"/>
    <property type="match status" value="1"/>
</dbReference>
<keyword evidence="1" id="KW-0808">Transferase</keyword>
<dbReference type="InterPro" id="IPR003594">
    <property type="entry name" value="HATPase_dom"/>
</dbReference>
<evidence type="ECO:0000313" key="4">
    <source>
        <dbReference type="Proteomes" id="UP000251891"/>
    </source>
</evidence>
<dbReference type="GO" id="GO:0004674">
    <property type="term" value="F:protein serine/threonine kinase activity"/>
    <property type="evidence" value="ECO:0007669"/>
    <property type="project" value="UniProtKB-KW"/>
</dbReference>
<dbReference type="EMBL" id="QLYX01000008">
    <property type="protein sequence ID" value="RAY13823.1"/>
    <property type="molecule type" value="Genomic_DNA"/>
</dbReference>
<dbReference type="AlphaFoldDB" id="A0A365H6E5"/>
<dbReference type="Gene3D" id="3.30.565.10">
    <property type="entry name" value="Histidine kinase-like ATPase, C-terminal domain"/>
    <property type="match status" value="1"/>
</dbReference>
<sequence>MHRHSAVPACPWWCPMTNSPARTALPSLGSPLNLRYGGACAWQLPPDQTCASYARSRLTTAMTALGLPTDLIDDATLAVSELATNALLHATHPTTPTPWPELWTWARVHPSPQLVITTFDTDRTHLPRPTTTPPAGETSLATSGRGLGIVSAIAADWGVHPTRSRFGARPTPGKAVWCAFPLSEPWPRNCLLPPAQAAGRLHKLLTYRGVDRVLVSNAPGVSLVSLPCGLNIRVEPKSFTFNDTNGHPTRRPLLDLQDLAEHLIRRTEETTKR</sequence>
<keyword evidence="1" id="KW-0723">Serine/threonine-protein kinase</keyword>
<accession>A0A365H6E5</accession>
<feature type="domain" description="Histidine kinase/HSP90-like ATPase" evidence="2">
    <location>
        <begin position="49"/>
        <end position="157"/>
    </location>
</feature>
<dbReference type="InterPro" id="IPR050267">
    <property type="entry name" value="Anti-sigma-factor_SerPK"/>
</dbReference>
<protein>
    <recommendedName>
        <fullName evidence="2">Histidine kinase/HSP90-like ATPase domain-containing protein</fullName>
    </recommendedName>
</protein>
<dbReference type="InterPro" id="IPR036890">
    <property type="entry name" value="HATPase_C_sf"/>
</dbReference>
<dbReference type="PANTHER" id="PTHR35526">
    <property type="entry name" value="ANTI-SIGMA-F FACTOR RSBW-RELATED"/>
    <property type="match status" value="1"/>
</dbReference>
<dbReference type="Proteomes" id="UP000251891">
    <property type="component" value="Unassembled WGS sequence"/>
</dbReference>
<proteinExistence type="predicted"/>